<dbReference type="PANTHER" id="PTHR11953">
    <property type="entry name" value="EXOSOME COMPLEX COMPONENT"/>
    <property type="match status" value="1"/>
</dbReference>
<keyword evidence="6" id="KW-0271">Exosome</keyword>
<dbReference type="Pfam" id="PF01138">
    <property type="entry name" value="RNase_PH"/>
    <property type="match status" value="1"/>
</dbReference>
<evidence type="ECO:0000259" key="9">
    <source>
        <dbReference type="Pfam" id="PF01138"/>
    </source>
</evidence>
<comment type="caution">
    <text evidence="10">The sequence shown here is derived from an EMBL/GenBank/DDBJ whole genome shotgun (WGS) entry which is preliminary data.</text>
</comment>
<comment type="similarity">
    <text evidence="3">Belongs to the RNase PH family.</text>
</comment>
<proteinExistence type="inferred from homology"/>
<accession>A0A9P8TDM4</accession>
<evidence type="ECO:0000256" key="4">
    <source>
        <dbReference type="ARBA" id="ARBA00022490"/>
    </source>
</evidence>
<dbReference type="GO" id="GO:0071038">
    <property type="term" value="P:TRAMP-dependent tRNA surveillance pathway"/>
    <property type="evidence" value="ECO:0007669"/>
    <property type="project" value="UniProtKB-ARBA"/>
</dbReference>
<keyword evidence="7" id="KW-0694">RNA-binding</keyword>
<dbReference type="GO" id="GO:0016075">
    <property type="term" value="P:rRNA catabolic process"/>
    <property type="evidence" value="ECO:0007669"/>
    <property type="project" value="TreeGrafter"/>
</dbReference>
<reference evidence="10" key="2">
    <citation type="submission" date="2021-01" db="EMBL/GenBank/DDBJ databases">
        <authorList>
            <person name="Schikora-Tamarit M.A."/>
        </authorList>
    </citation>
    <scope>NUCLEOTIDE SEQUENCE</scope>
    <source>
        <strain evidence="10">NCAIM Y.01608</strain>
    </source>
</reference>
<dbReference type="GO" id="GO:0005730">
    <property type="term" value="C:nucleolus"/>
    <property type="evidence" value="ECO:0007669"/>
    <property type="project" value="TreeGrafter"/>
</dbReference>
<dbReference type="Proteomes" id="UP000788993">
    <property type="component" value="Unassembled WGS sequence"/>
</dbReference>
<dbReference type="PANTHER" id="PTHR11953:SF2">
    <property type="entry name" value="EXOSOME COMPLEX COMPONENT MTR3"/>
    <property type="match status" value="1"/>
</dbReference>
<dbReference type="SUPFAM" id="SSF54211">
    <property type="entry name" value="Ribosomal protein S5 domain 2-like"/>
    <property type="match status" value="1"/>
</dbReference>
<keyword evidence="8" id="KW-0539">Nucleus</keyword>
<name>A0A9P8TDM4_9ASCO</name>
<dbReference type="GO" id="GO:0034475">
    <property type="term" value="P:U4 snRNA 3'-end processing"/>
    <property type="evidence" value="ECO:0007669"/>
    <property type="project" value="TreeGrafter"/>
</dbReference>
<dbReference type="InterPro" id="IPR020568">
    <property type="entry name" value="Ribosomal_Su5_D2-typ_SF"/>
</dbReference>
<dbReference type="GO" id="GO:0003723">
    <property type="term" value="F:RNA binding"/>
    <property type="evidence" value="ECO:0007669"/>
    <property type="project" value="UniProtKB-KW"/>
</dbReference>
<gene>
    <name evidence="10" type="ORF">OGATHE_001626</name>
</gene>
<comment type="subcellular location">
    <subcellularLocation>
        <location evidence="2">Cytoplasm</location>
    </subcellularLocation>
    <subcellularLocation>
        <location evidence="1">Nucleus</location>
    </subcellularLocation>
</comment>
<evidence type="ECO:0000313" key="11">
    <source>
        <dbReference type="Proteomes" id="UP000788993"/>
    </source>
</evidence>
<dbReference type="InterPro" id="IPR027408">
    <property type="entry name" value="PNPase/RNase_PH_dom_sf"/>
</dbReference>
<evidence type="ECO:0000313" key="10">
    <source>
        <dbReference type="EMBL" id="KAH3675286.1"/>
    </source>
</evidence>
<organism evidence="10 11">
    <name type="scientific">Ogataea polymorpha</name>
    <dbReference type="NCBI Taxonomy" id="460523"/>
    <lineage>
        <taxon>Eukaryota</taxon>
        <taxon>Fungi</taxon>
        <taxon>Dikarya</taxon>
        <taxon>Ascomycota</taxon>
        <taxon>Saccharomycotina</taxon>
        <taxon>Pichiomycetes</taxon>
        <taxon>Pichiales</taxon>
        <taxon>Pichiaceae</taxon>
        <taxon>Ogataea</taxon>
    </lineage>
</organism>
<evidence type="ECO:0000256" key="7">
    <source>
        <dbReference type="ARBA" id="ARBA00022884"/>
    </source>
</evidence>
<sequence length="239" mass="26594">MNVDRRRNLGPANVKPLVFAQSKPPAQHTDSKIFLETGLIQNCSGSSYLENDKTIIITSIYGLRPNFTRSFNDQASLKVSVELSKFLPLDNLKDNRKNITPDKERVVASLESFMLSNFQSLILLQKYPKSSIEIFVQVVALNPAHSLVYTLKNIINGVSVALVDSGLNIRSVASCGYSGAAEHEMAVNFSGQDEILGIWSDFTVFDESFERAIDTCEKDSLQLRKEINGYLLQKATAKQ</sequence>
<dbReference type="GO" id="GO:0000177">
    <property type="term" value="C:cytoplasmic exosome (RNase complex)"/>
    <property type="evidence" value="ECO:0007669"/>
    <property type="project" value="UniProtKB-ARBA"/>
</dbReference>
<keyword evidence="11" id="KW-1185">Reference proteome</keyword>
<feature type="domain" description="Exoribonuclease phosphorolytic" evidence="9">
    <location>
        <begin position="32"/>
        <end position="167"/>
    </location>
</feature>
<evidence type="ECO:0000256" key="6">
    <source>
        <dbReference type="ARBA" id="ARBA00022835"/>
    </source>
</evidence>
<dbReference type="GO" id="GO:0000467">
    <property type="term" value="P:exonucleolytic trimming to generate mature 3'-end of 5.8S rRNA from tricistronic rRNA transcript (SSU-rRNA, 5.8S rRNA, LSU-rRNA)"/>
    <property type="evidence" value="ECO:0007669"/>
    <property type="project" value="UniProtKB-ARBA"/>
</dbReference>
<evidence type="ECO:0000256" key="2">
    <source>
        <dbReference type="ARBA" id="ARBA00004496"/>
    </source>
</evidence>
<dbReference type="GO" id="GO:0071028">
    <property type="term" value="P:nuclear mRNA surveillance"/>
    <property type="evidence" value="ECO:0007669"/>
    <property type="project" value="TreeGrafter"/>
</dbReference>
<evidence type="ECO:0000256" key="8">
    <source>
        <dbReference type="ARBA" id="ARBA00023242"/>
    </source>
</evidence>
<keyword evidence="4" id="KW-0963">Cytoplasm</keyword>
<dbReference type="InterPro" id="IPR050080">
    <property type="entry name" value="RNase_PH"/>
</dbReference>
<evidence type="ECO:0000256" key="5">
    <source>
        <dbReference type="ARBA" id="ARBA00022552"/>
    </source>
</evidence>
<protein>
    <recommendedName>
        <fullName evidence="9">Exoribonuclease phosphorolytic domain-containing protein</fullName>
    </recommendedName>
</protein>
<dbReference type="InterPro" id="IPR001247">
    <property type="entry name" value="ExoRNase_PH_dom1"/>
</dbReference>
<keyword evidence="5" id="KW-0698">rRNA processing</keyword>
<evidence type="ECO:0000256" key="1">
    <source>
        <dbReference type="ARBA" id="ARBA00004123"/>
    </source>
</evidence>
<dbReference type="AlphaFoldDB" id="A0A9P8TDM4"/>
<dbReference type="EMBL" id="JAEUBD010000382">
    <property type="protein sequence ID" value="KAH3675286.1"/>
    <property type="molecule type" value="Genomic_DNA"/>
</dbReference>
<dbReference type="GO" id="GO:0071051">
    <property type="term" value="P:poly(A)-dependent snoRNA 3'-end processing"/>
    <property type="evidence" value="ECO:0007669"/>
    <property type="project" value="TreeGrafter"/>
</dbReference>
<dbReference type="Gene3D" id="3.30.230.70">
    <property type="entry name" value="GHMP Kinase, N-terminal domain"/>
    <property type="match status" value="1"/>
</dbReference>
<reference evidence="10" key="1">
    <citation type="journal article" date="2021" name="Open Biol.">
        <title>Shared evolutionary footprints suggest mitochondrial oxidative damage underlies multiple complex I losses in fungi.</title>
        <authorList>
            <person name="Schikora-Tamarit M.A."/>
            <person name="Marcet-Houben M."/>
            <person name="Nosek J."/>
            <person name="Gabaldon T."/>
        </authorList>
    </citation>
    <scope>NUCLEOTIDE SEQUENCE</scope>
    <source>
        <strain evidence="10">NCAIM Y.01608</strain>
    </source>
</reference>
<evidence type="ECO:0000256" key="3">
    <source>
        <dbReference type="ARBA" id="ARBA00006678"/>
    </source>
</evidence>
<dbReference type="GO" id="GO:0000176">
    <property type="term" value="C:nuclear exosome (RNase complex)"/>
    <property type="evidence" value="ECO:0007669"/>
    <property type="project" value="TreeGrafter"/>
</dbReference>